<keyword evidence="8" id="KW-1185">Reference proteome</keyword>
<dbReference type="AlphaFoldDB" id="A0AAD7RBP8"/>
<proteinExistence type="inferred from homology"/>
<dbReference type="GO" id="GO:0005125">
    <property type="term" value="F:cytokine activity"/>
    <property type="evidence" value="ECO:0007669"/>
    <property type="project" value="UniProtKB-KW"/>
</dbReference>
<dbReference type="Gene3D" id="2.60.120.40">
    <property type="match status" value="1"/>
</dbReference>
<evidence type="ECO:0000256" key="5">
    <source>
        <dbReference type="SAM" id="Phobius"/>
    </source>
</evidence>
<sequence>MRSSAGPEGTAETGVTYAPAGVEDGQAGHPIRCSSKGPAARWLPFLLVCLVLCSIAGLIFYLCTPGTVQSDVGRMDKSFQVAQDPPRSDGILLWNPDADSFIHELEYKEGGLVVQKEGYYYVYSKVYFTEPRCSMFTHTVLRRTLRYPERALELMESKRFHCQVTRQHREFMNSYLGGVFHLVKGDTLLVRAKNHTLITRQNRYDNFFGAFMI</sequence>
<keyword evidence="3" id="KW-0202">Cytokine</keyword>
<keyword evidence="5" id="KW-0812">Transmembrane</keyword>
<dbReference type="PANTHER" id="PTHR11471">
    <property type="entry name" value="TUMOR NECROSIS FACTOR FAMILY MEMBER"/>
    <property type="match status" value="1"/>
</dbReference>
<accession>A0AAD7RBP8</accession>
<gene>
    <name evidence="7" type="ORF">AAFF_G00270450</name>
</gene>
<dbReference type="InterPro" id="IPR006052">
    <property type="entry name" value="TNF_dom"/>
</dbReference>
<dbReference type="CDD" id="cd00184">
    <property type="entry name" value="TNF"/>
    <property type="match status" value="1"/>
</dbReference>
<keyword evidence="5" id="KW-1133">Transmembrane helix</keyword>
<feature type="domain" description="THD" evidence="6">
    <location>
        <begin position="75"/>
        <end position="213"/>
    </location>
</feature>
<protein>
    <recommendedName>
        <fullName evidence="6">THD domain-containing protein</fullName>
    </recommendedName>
</protein>
<dbReference type="SMART" id="SM00207">
    <property type="entry name" value="TNF"/>
    <property type="match status" value="1"/>
</dbReference>
<dbReference type="Pfam" id="PF00229">
    <property type="entry name" value="TNF"/>
    <property type="match status" value="1"/>
</dbReference>
<evidence type="ECO:0000313" key="8">
    <source>
        <dbReference type="Proteomes" id="UP001221898"/>
    </source>
</evidence>
<evidence type="ECO:0000313" key="7">
    <source>
        <dbReference type="EMBL" id="KAJ8373212.1"/>
    </source>
</evidence>
<dbReference type="GO" id="GO:0016020">
    <property type="term" value="C:membrane"/>
    <property type="evidence" value="ECO:0007669"/>
    <property type="project" value="UniProtKB-SubCell"/>
</dbReference>
<evidence type="ECO:0000259" key="6">
    <source>
        <dbReference type="PROSITE" id="PS50049"/>
    </source>
</evidence>
<dbReference type="GO" id="GO:0005164">
    <property type="term" value="F:tumor necrosis factor receptor binding"/>
    <property type="evidence" value="ECO:0007669"/>
    <property type="project" value="InterPro"/>
</dbReference>
<dbReference type="PROSITE" id="PS50049">
    <property type="entry name" value="THD_2"/>
    <property type="match status" value="1"/>
</dbReference>
<dbReference type="InterPro" id="IPR008983">
    <property type="entry name" value="Tumour_necrosis_fac-like_dom"/>
</dbReference>
<comment type="similarity">
    <text evidence="2">Belongs to the tumor necrosis factor family.</text>
</comment>
<feature type="transmembrane region" description="Helical" evidence="5">
    <location>
        <begin position="42"/>
        <end position="62"/>
    </location>
</feature>
<dbReference type="SUPFAM" id="SSF49842">
    <property type="entry name" value="TNF-like"/>
    <property type="match status" value="1"/>
</dbReference>
<evidence type="ECO:0000256" key="1">
    <source>
        <dbReference type="ARBA" id="ARBA00004370"/>
    </source>
</evidence>
<dbReference type="GO" id="GO:0006955">
    <property type="term" value="P:immune response"/>
    <property type="evidence" value="ECO:0007669"/>
    <property type="project" value="InterPro"/>
</dbReference>
<organism evidence="7 8">
    <name type="scientific">Aldrovandia affinis</name>
    <dbReference type="NCBI Taxonomy" id="143900"/>
    <lineage>
        <taxon>Eukaryota</taxon>
        <taxon>Metazoa</taxon>
        <taxon>Chordata</taxon>
        <taxon>Craniata</taxon>
        <taxon>Vertebrata</taxon>
        <taxon>Euteleostomi</taxon>
        <taxon>Actinopterygii</taxon>
        <taxon>Neopterygii</taxon>
        <taxon>Teleostei</taxon>
        <taxon>Notacanthiformes</taxon>
        <taxon>Halosauridae</taxon>
        <taxon>Aldrovandia</taxon>
    </lineage>
</organism>
<reference evidence="7" key="1">
    <citation type="journal article" date="2023" name="Science">
        <title>Genome structures resolve the early diversification of teleost fishes.</title>
        <authorList>
            <person name="Parey E."/>
            <person name="Louis A."/>
            <person name="Montfort J."/>
            <person name="Bouchez O."/>
            <person name="Roques C."/>
            <person name="Iampietro C."/>
            <person name="Lluch J."/>
            <person name="Castinel A."/>
            <person name="Donnadieu C."/>
            <person name="Desvignes T."/>
            <person name="Floi Bucao C."/>
            <person name="Jouanno E."/>
            <person name="Wen M."/>
            <person name="Mejri S."/>
            <person name="Dirks R."/>
            <person name="Jansen H."/>
            <person name="Henkel C."/>
            <person name="Chen W.J."/>
            <person name="Zahm M."/>
            <person name="Cabau C."/>
            <person name="Klopp C."/>
            <person name="Thompson A.W."/>
            <person name="Robinson-Rechavi M."/>
            <person name="Braasch I."/>
            <person name="Lecointre G."/>
            <person name="Bobe J."/>
            <person name="Postlethwait J.H."/>
            <person name="Berthelot C."/>
            <person name="Roest Crollius H."/>
            <person name="Guiguen Y."/>
        </authorList>
    </citation>
    <scope>NUCLEOTIDE SEQUENCE</scope>
    <source>
        <strain evidence="7">NC1722</strain>
    </source>
</reference>
<comment type="caution">
    <text evidence="7">The sequence shown here is derived from an EMBL/GenBank/DDBJ whole genome shotgun (WGS) entry which is preliminary data.</text>
</comment>
<evidence type="ECO:0000256" key="2">
    <source>
        <dbReference type="ARBA" id="ARBA00008670"/>
    </source>
</evidence>
<comment type="subcellular location">
    <subcellularLocation>
        <location evidence="1">Membrane</location>
    </subcellularLocation>
</comment>
<evidence type="ECO:0000256" key="4">
    <source>
        <dbReference type="ARBA" id="ARBA00023136"/>
    </source>
</evidence>
<dbReference type="EMBL" id="JAINUG010000370">
    <property type="protein sequence ID" value="KAJ8373212.1"/>
    <property type="molecule type" value="Genomic_DNA"/>
</dbReference>
<dbReference type="Proteomes" id="UP001221898">
    <property type="component" value="Unassembled WGS sequence"/>
</dbReference>
<evidence type="ECO:0000256" key="3">
    <source>
        <dbReference type="ARBA" id="ARBA00022514"/>
    </source>
</evidence>
<name>A0AAD7RBP8_9TELE</name>
<keyword evidence="4 5" id="KW-0472">Membrane</keyword>
<dbReference type="GO" id="GO:0005615">
    <property type="term" value="C:extracellular space"/>
    <property type="evidence" value="ECO:0007669"/>
    <property type="project" value="UniProtKB-KW"/>
</dbReference>
<dbReference type="PANTHER" id="PTHR11471:SF34">
    <property type="entry name" value="TUMOR NECROSIS FACTOR LIGAND SUPERFAMILY MEMBER 14"/>
    <property type="match status" value="1"/>
</dbReference>